<feature type="coiled-coil region" evidence="1">
    <location>
        <begin position="237"/>
        <end position="264"/>
    </location>
</feature>
<reference evidence="3 4" key="1">
    <citation type="submission" date="2024-01" db="EMBL/GenBank/DDBJ databases">
        <title>The complete chloroplast genome sequence of Lithospermum erythrorhizon: insights into the phylogenetic relationship among Boraginaceae species and the maternal lineages of purple gromwells.</title>
        <authorList>
            <person name="Okada T."/>
            <person name="Watanabe K."/>
        </authorList>
    </citation>
    <scope>NUCLEOTIDE SEQUENCE [LARGE SCALE GENOMIC DNA]</scope>
</reference>
<organism evidence="3 4">
    <name type="scientific">Lithospermum erythrorhizon</name>
    <name type="common">Purple gromwell</name>
    <name type="synonym">Lithospermum officinale var. erythrorhizon</name>
    <dbReference type="NCBI Taxonomy" id="34254"/>
    <lineage>
        <taxon>Eukaryota</taxon>
        <taxon>Viridiplantae</taxon>
        <taxon>Streptophyta</taxon>
        <taxon>Embryophyta</taxon>
        <taxon>Tracheophyta</taxon>
        <taxon>Spermatophyta</taxon>
        <taxon>Magnoliopsida</taxon>
        <taxon>eudicotyledons</taxon>
        <taxon>Gunneridae</taxon>
        <taxon>Pentapetalae</taxon>
        <taxon>asterids</taxon>
        <taxon>lamiids</taxon>
        <taxon>Boraginales</taxon>
        <taxon>Boraginaceae</taxon>
        <taxon>Boraginoideae</taxon>
        <taxon>Lithospermeae</taxon>
        <taxon>Lithospermum</taxon>
    </lineage>
</organism>
<evidence type="ECO:0000256" key="2">
    <source>
        <dbReference type="SAM" id="MobiDB-lite"/>
    </source>
</evidence>
<evidence type="ECO:0000313" key="4">
    <source>
        <dbReference type="Proteomes" id="UP001454036"/>
    </source>
</evidence>
<feature type="region of interest" description="Disordered" evidence="2">
    <location>
        <begin position="78"/>
        <end position="106"/>
    </location>
</feature>
<sequence length="366" mass="41053">MSGKRIHLFNRAKVLKKSSQESALLSTTSPVSTTPEARPAVLGKRPLTLDAPPRPLFSKWMKSIAHKFPNTHILDLTAEEPETAPSKENVSLESLPEESSSCSIEKSNSAPKAKTCYSTNYLDLPYTLPGGFKVTADSTLWKKSNAFYTTSPLLLEHLGKDLEELPDPMEIHGSIMKYLIKSMNASYVISRRADRLDDTCDEGRERERALNLKIQHDTLIESVTKLEGDNFDLSSKVKRLQLCLDRATKRANEAEEKAMVAQETDDAVTAQRISEGIEAFKGSDEYALEVGKDAAYCLCRFEKSYKDVCPAIVDYFQDLIQHYPEDWFSHVDVRAPLSPADGKDAAYCLCRMLMCFENLICFCLLT</sequence>
<accession>A0AAV3RC34</accession>
<dbReference type="EMBL" id="BAABME010008278">
    <property type="protein sequence ID" value="GAA0172776.1"/>
    <property type="molecule type" value="Genomic_DNA"/>
</dbReference>
<proteinExistence type="predicted"/>
<feature type="compositionally biased region" description="Low complexity" evidence="2">
    <location>
        <begin position="22"/>
        <end position="35"/>
    </location>
</feature>
<feature type="region of interest" description="Disordered" evidence="2">
    <location>
        <begin position="19"/>
        <end position="38"/>
    </location>
</feature>
<dbReference type="Proteomes" id="UP001454036">
    <property type="component" value="Unassembled WGS sequence"/>
</dbReference>
<evidence type="ECO:0000313" key="3">
    <source>
        <dbReference type="EMBL" id="GAA0172776.1"/>
    </source>
</evidence>
<evidence type="ECO:0000256" key="1">
    <source>
        <dbReference type="SAM" id="Coils"/>
    </source>
</evidence>
<comment type="caution">
    <text evidence="3">The sequence shown here is derived from an EMBL/GenBank/DDBJ whole genome shotgun (WGS) entry which is preliminary data.</text>
</comment>
<feature type="compositionally biased region" description="Low complexity" evidence="2">
    <location>
        <begin position="91"/>
        <end position="106"/>
    </location>
</feature>
<gene>
    <name evidence="3" type="ORF">LIER_26532</name>
</gene>
<name>A0AAV3RC34_LITER</name>
<dbReference type="AlphaFoldDB" id="A0AAV3RC34"/>
<keyword evidence="4" id="KW-1185">Reference proteome</keyword>
<keyword evidence="1" id="KW-0175">Coiled coil</keyword>
<protein>
    <submittedName>
        <fullName evidence="3">Uncharacterized protein</fullName>
    </submittedName>
</protein>